<dbReference type="STRING" id="1122185.N792_13420"/>
<keyword evidence="4" id="KW-1185">Reference proteome</keyword>
<dbReference type="GO" id="GO:0006351">
    <property type="term" value="P:DNA-templated transcription"/>
    <property type="evidence" value="ECO:0007669"/>
    <property type="project" value="TreeGrafter"/>
</dbReference>
<comment type="similarity">
    <text evidence="1 2">Belongs to the BolA/IbaG family.</text>
</comment>
<dbReference type="InterPro" id="IPR050961">
    <property type="entry name" value="BolA/IbaG_stress_morph_reg"/>
</dbReference>
<dbReference type="Proteomes" id="UP000030017">
    <property type="component" value="Unassembled WGS sequence"/>
</dbReference>
<dbReference type="EMBL" id="AVPS01000009">
    <property type="protein sequence ID" value="KGM51060.1"/>
    <property type="molecule type" value="Genomic_DNA"/>
</dbReference>
<protein>
    <submittedName>
        <fullName evidence="3">BolA family transcriptional regulator</fullName>
    </submittedName>
</protein>
<dbReference type="eggNOG" id="COG5007">
    <property type="taxonomic scope" value="Bacteria"/>
</dbReference>
<dbReference type="SUPFAM" id="SSF82657">
    <property type="entry name" value="BolA-like"/>
    <property type="match status" value="1"/>
</dbReference>
<comment type="caution">
    <text evidence="3">The sequence shown here is derived from an EMBL/GenBank/DDBJ whole genome shotgun (WGS) entry which is preliminary data.</text>
</comment>
<evidence type="ECO:0000256" key="1">
    <source>
        <dbReference type="ARBA" id="ARBA00005578"/>
    </source>
</evidence>
<dbReference type="GO" id="GO:0005829">
    <property type="term" value="C:cytosol"/>
    <property type="evidence" value="ECO:0007669"/>
    <property type="project" value="TreeGrafter"/>
</dbReference>
<name>A0A0A0EL77_9GAMM</name>
<dbReference type="PIRSF" id="PIRSF003113">
    <property type="entry name" value="BolA"/>
    <property type="match status" value="1"/>
</dbReference>
<dbReference type="PANTHER" id="PTHR46229">
    <property type="entry name" value="BOLA TRANSCRIPTION REGULATOR"/>
    <property type="match status" value="1"/>
</dbReference>
<dbReference type="AlphaFoldDB" id="A0A0A0EL77"/>
<sequence length="83" mass="8634">MNPQTIKTLIEQGLPGATADVQGEDGVHFEATVVSEAFAGKLPLARHRLVYATLGDRMGGEIHALALKTVTPAEHALATSGQG</sequence>
<dbReference type="PANTHER" id="PTHR46229:SF2">
    <property type="entry name" value="BOLA-LIKE PROTEIN 1"/>
    <property type="match status" value="1"/>
</dbReference>
<proteinExistence type="inferred from homology"/>
<dbReference type="InterPro" id="IPR036065">
    <property type="entry name" value="BolA-like_sf"/>
</dbReference>
<evidence type="ECO:0000313" key="3">
    <source>
        <dbReference type="EMBL" id="KGM51060.1"/>
    </source>
</evidence>
<evidence type="ECO:0000313" key="4">
    <source>
        <dbReference type="Proteomes" id="UP000030017"/>
    </source>
</evidence>
<organism evidence="3 4">
    <name type="scientific">Lysobacter concretionis Ko07 = DSM 16239</name>
    <dbReference type="NCBI Taxonomy" id="1122185"/>
    <lineage>
        <taxon>Bacteria</taxon>
        <taxon>Pseudomonadati</taxon>
        <taxon>Pseudomonadota</taxon>
        <taxon>Gammaproteobacteria</taxon>
        <taxon>Lysobacterales</taxon>
        <taxon>Lysobacteraceae</taxon>
        <taxon>Novilysobacter</taxon>
    </lineage>
</organism>
<accession>A0A0A0EL77</accession>
<dbReference type="Pfam" id="PF01722">
    <property type="entry name" value="BolA"/>
    <property type="match status" value="1"/>
</dbReference>
<dbReference type="OrthoDB" id="9801469at2"/>
<dbReference type="RefSeq" id="WP_036195467.1">
    <property type="nucleotide sequence ID" value="NZ_AVPS01000009.1"/>
</dbReference>
<evidence type="ECO:0000256" key="2">
    <source>
        <dbReference type="RuleBase" id="RU003860"/>
    </source>
</evidence>
<reference evidence="3 4" key="1">
    <citation type="submission" date="2013-08" db="EMBL/GenBank/DDBJ databases">
        <title>Genome sequencing of Lysobacter.</title>
        <authorList>
            <person name="Zhang S."/>
            <person name="Wang G."/>
        </authorList>
    </citation>
    <scope>NUCLEOTIDE SEQUENCE [LARGE SCALE GENOMIC DNA]</scope>
    <source>
        <strain evidence="3 4">Ko07</strain>
    </source>
</reference>
<gene>
    <name evidence="3" type="ORF">N792_13420</name>
</gene>
<dbReference type="InterPro" id="IPR002634">
    <property type="entry name" value="BolA"/>
</dbReference>
<dbReference type="Gene3D" id="3.30.300.90">
    <property type="entry name" value="BolA-like"/>
    <property type="match status" value="1"/>
</dbReference>